<gene>
    <name evidence="1" type="ORF">BFJ63_vAg5637</name>
</gene>
<protein>
    <submittedName>
        <fullName evidence="1">Uncharacterized protein</fullName>
    </submittedName>
</protein>
<proteinExistence type="predicted"/>
<dbReference type="AlphaFoldDB" id="A0A4Q2VXA5"/>
<accession>A0A4Q2VXA5</accession>
<dbReference type="Proteomes" id="UP000290540">
    <property type="component" value="Unassembled WGS sequence"/>
</dbReference>
<evidence type="ECO:0000313" key="2">
    <source>
        <dbReference type="Proteomes" id="UP000290540"/>
    </source>
</evidence>
<organism evidence="1 2">
    <name type="scientific">Fusarium oxysporum f. sp. narcissi</name>
    <dbReference type="NCBI Taxonomy" id="451672"/>
    <lineage>
        <taxon>Eukaryota</taxon>
        <taxon>Fungi</taxon>
        <taxon>Dikarya</taxon>
        <taxon>Ascomycota</taxon>
        <taxon>Pezizomycotina</taxon>
        <taxon>Sordariomycetes</taxon>
        <taxon>Hypocreomycetidae</taxon>
        <taxon>Hypocreales</taxon>
        <taxon>Nectriaceae</taxon>
        <taxon>Fusarium</taxon>
        <taxon>Fusarium oxysporum species complex</taxon>
    </lineage>
</organism>
<dbReference type="EMBL" id="MQTW01000031">
    <property type="protein sequence ID" value="RYC91627.1"/>
    <property type="molecule type" value="Genomic_DNA"/>
</dbReference>
<name>A0A4Q2VXA5_FUSOX</name>
<comment type="caution">
    <text evidence="1">The sequence shown here is derived from an EMBL/GenBank/DDBJ whole genome shotgun (WGS) entry which is preliminary data.</text>
</comment>
<evidence type="ECO:0000313" key="1">
    <source>
        <dbReference type="EMBL" id="RYC91627.1"/>
    </source>
</evidence>
<reference evidence="1 2" key="1">
    <citation type="submission" date="2016-12" db="EMBL/GenBank/DDBJ databases">
        <title>Draft genome sequence of Fusarium oxysporum causing rot on Narcissus.</title>
        <authorList>
            <person name="Armitage A.D."/>
            <person name="Taylor A."/>
            <person name="Clarkson J.P."/>
            <person name="Harrison R.J."/>
            <person name="Jackson A.C."/>
        </authorList>
    </citation>
    <scope>NUCLEOTIDE SEQUENCE [LARGE SCALE GENOMIC DNA]</scope>
    <source>
        <strain evidence="1 2">N139</strain>
    </source>
</reference>
<sequence length="57" mass="6438">MTRHPEVPIRDTVICLFECFVDAGHSLSKPLGVFVILLLRYGIKGCFKGARSGFERR</sequence>